<evidence type="ECO:0000313" key="1">
    <source>
        <dbReference type="EMBL" id="GAD18052.1"/>
    </source>
</evidence>
<dbReference type="STRING" id="1325130.HFN_1650"/>
<name>T1DUY6_9HELI</name>
<dbReference type="AlphaFoldDB" id="T1DUY6"/>
<dbReference type="EMBL" id="BASD01000004">
    <property type="protein sequence ID" value="GAD18052.1"/>
    <property type="molecule type" value="Genomic_DNA"/>
</dbReference>
<evidence type="ECO:0000313" key="2">
    <source>
        <dbReference type="Proteomes" id="UP000018143"/>
    </source>
</evidence>
<keyword evidence="2" id="KW-1185">Reference proteome</keyword>
<gene>
    <name evidence="1" type="ORF">HFN_1650</name>
</gene>
<comment type="caution">
    <text evidence="1">The sequence shown here is derived from an EMBL/GenBank/DDBJ whole genome shotgun (WGS) entry which is preliminary data.</text>
</comment>
<protein>
    <submittedName>
        <fullName evidence="1">Uncharacterized protein</fullName>
    </submittedName>
</protein>
<dbReference type="Proteomes" id="UP000018143">
    <property type="component" value="Unassembled WGS sequence"/>
</dbReference>
<reference evidence="1 2" key="1">
    <citation type="journal article" date="2013" name="Genome Announc.">
        <title>Draft Genome Sequence of Helicobacter fennelliae Strain MRY12-0050, Isolated from a Bacteremia Patient.</title>
        <authorList>
            <person name="Rimbara E."/>
            <person name="Matsui M."/>
            <person name="Mori S."/>
            <person name="Suzuki S."/>
            <person name="Suzuki M."/>
            <person name="Kim H."/>
            <person name="Sekizuka T."/>
            <person name="Kuroda M."/>
            <person name="Shibayama K."/>
        </authorList>
    </citation>
    <scope>NUCLEOTIDE SEQUENCE [LARGE SCALE GENOMIC DNA]</scope>
    <source>
        <strain evidence="1 2">MRY12-0050</strain>
    </source>
</reference>
<accession>T1DUY6</accession>
<organism evidence="1 2">
    <name type="scientific">Helicobacter fennelliae MRY12-0050</name>
    <dbReference type="NCBI Taxonomy" id="1325130"/>
    <lineage>
        <taxon>Bacteria</taxon>
        <taxon>Pseudomonadati</taxon>
        <taxon>Campylobacterota</taxon>
        <taxon>Epsilonproteobacteria</taxon>
        <taxon>Campylobacterales</taxon>
        <taxon>Helicobacteraceae</taxon>
        <taxon>Helicobacter</taxon>
    </lineage>
</organism>
<proteinExistence type="predicted"/>
<sequence length="44" mass="5328">MSFISLKFYFLTQNFTIYQALASPCKLILKSRIFYTLFLCFHRI</sequence>